<gene>
    <name evidence="9" type="primary">Klhl10_1</name>
    <name evidence="9" type="ORF">B7P43_G18337</name>
</gene>
<protein>
    <recommendedName>
        <fullName evidence="2">Kelch-like protein diablo</fullName>
    </recommendedName>
</protein>
<dbReference type="SMART" id="SM00225">
    <property type="entry name" value="BTB"/>
    <property type="match status" value="1"/>
</dbReference>
<dbReference type="EMBL" id="NEVH01024210">
    <property type="protein sequence ID" value="PNF17473.1"/>
    <property type="molecule type" value="Genomic_DNA"/>
</dbReference>
<evidence type="ECO:0000313" key="10">
    <source>
        <dbReference type="Proteomes" id="UP000235965"/>
    </source>
</evidence>
<keyword evidence="5" id="KW-0833">Ubl conjugation pathway</keyword>
<dbReference type="Pfam" id="PF01344">
    <property type="entry name" value="Kelch_1"/>
    <property type="match status" value="5"/>
</dbReference>
<dbReference type="InterPro" id="IPR000210">
    <property type="entry name" value="BTB/POZ_dom"/>
</dbReference>
<dbReference type="OrthoDB" id="191037at2759"/>
<dbReference type="SUPFAM" id="SSF117281">
    <property type="entry name" value="Kelch motif"/>
    <property type="match status" value="1"/>
</dbReference>
<proteinExistence type="predicted"/>
<dbReference type="InterPro" id="IPR006652">
    <property type="entry name" value="Kelch_1"/>
</dbReference>
<dbReference type="Gene3D" id="3.30.710.10">
    <property type="entry name" value="Potassium Channel Kv1.1, Chain A"/>
    <property type="match status" value="1"/>
</dbReference>
<dbReference type="InParanoid" id="A0A2J7PMB4"/>
<dbReference type="Gene3D" id="2.120.10.80">
    <property type="entry name" value="Kelch-type beta propeller"/>
    <property type="match status" value="1"/>
</dbReference>
<comment type="function">
    <text evidence="7">Probable substrate-specific adapter of an E3 ubiquitin-protein ligase complex which mediates the ubiquitination and subsequent proteasomal degradation of target proteins. May have a role in synapse differentiation and growth.</text>
</comment>
<dbReference type="Proteomes" id="UP000235965">
    <property type="component" value="Unassembled WGS sequence"/>
</dbReference>
<dbReference type="UniPathway" id="UPA00143"/>
<dbReference type="GO" id="GO:0016567">
    <property type="term" value="P:protein ubiquitination"/>
    <property type="evidence" value="ECO:0007669"/>
    <property type="project" value="UniProtKB-UniPathway"/>
</dbReference>
<dbReference type="Gene3D" id="1.25.40.420">
    <property type="match status" value="1"/>
</dbReference>
<evidence type="ECO:0000259" key="8">
    <source>
        <dbReference type="PROSITE" id="PS50097"/>
    </source>
</evidence>
<dbReference type="PIRSF" id="PIRSF037037">
    <property type="entry name" value="Kelch-like_protein_gigaxonin"/>
    <property type="match status" value="1"/>
</dbReference>
<feature type="domain" description="BTB" evidence="8">
    <location>
        <begin position="18"/>
        <end position="86"/>
    </location>
</feature>
<evidence type="ECO:0000313" key="9">
    <source>
        <dbReference type="EMBL" id="PNF17473.1"/>
    </source>
</evidence>
<dbReference type="PANTHER" id="PTHR24412">
    <property type="entry name" value="KELCH PROTEIN"/>
    <property type="match status" value="1"/>
</dbReference>
<evidence type="ECO:0000256" key="5">
    <source>
        <dbReference type="ARBA" id="ARBA00022786"/>
    </source>
</evidence>
<evidence type="ECO:0000256" key="6">
    <source>
        <dbReference type="ARBA" id="ARBA00023203"/>
    </source>
</evidence>
<dbReference type="STRING" id="105785.A0A2J7PMB4"/>
<comment type="pathway">
    <text evidence="1">Protein modification; protein ubiquitination.</text>
</comment>
<dbReference type="FunFam" id="1.25.40.420:FF:000001">
    <property type="entry name" value="Kelch-like family member 12"/>
    <property type="match status" value="1"/>
</dbReference>
<dbReference type="AlphaFoldDB" id="A0A2J7PMB4"/>
<dbReference type="PROSITE" id="PS50097">
    <property type="entry name" value="BTB"/>
    <property type="match status" value="1"/>
</dbReference>
<dbReference type="SUPFAM" id="SSF54695">
    <property type="entry name" value="POZ domain"/>
    <property type="match status" value="1"/>
</dbReference>
<feature type="non-terminal residue" evidence="9">
    <location>
        <position position="1"/>
    </location>
</feature>
<evidence type="ECO:0000256" key="2">
    <source>
        <dbReference type="ARBA" id="ARBA00013699"/>
    </source>
</evidence>
<evidence type="ECO:0000256" key="7">
    <source>
        <dbReference type="ARBA" id="ARBA00043912"/>
    </source>
</evidence>
<keyword evidence="4" id="KW-0677">Repeat</keyword>
<dbReference type="SMART" id="SM00875">
    <property type="entry name" value="BACK"/>
    <property type="match status" value="1"/>
</dbReference>
<sequence length="583" mass="66488">CCVSSHSMELNDLRDFLRDAVIRLEDGGIFAVHRVVLSEHSAYFRTLFTTQLRIQENTDVYLPGVTSETMNLILDYAYTENVNITHENVCQLLMSADYLIVPGLLDLCCDFLRRVMATENCIGILRLVSAHFCSSFEAEARRFLMRNFVEISQQSDEFLELPPEELQALICSDELNVGTEEIVWESILRWINHDKENRKCHIAELLKRVRLGLMDRNFFLKRLMVHSYVTGNCESHLFITKVNNYVHDSGSITRKDGEVPIPDFVRPRMPHDILFVIGGWRGYSPTNVIETYDARADRWFQVEAVDPAGPRAFHGTAVIGFNIYVIGGHNGKDYLSSCRCFNAVEKTWCEVSPMNTPRCYLSVAVLEGVVYAMGGYDGIRRQRTAERYDYQKNQWSFIAPMNVRRFDASAATLNGKIYLVGGLNNGDCMNSAEVYDPKANQWTLIPAMNFRRSGLSCVGYHGHVYAIGGLDGRTRMSSGEKYNPTTGTWKLIPHMRRSRSKFGIEVVDDKIFAIGGFNRATTRPEVEYYDEKSNEWFEASNMIACRIALSACVVMGLPNASDYIRKTRDRLRGKRQDIFGHEN</sequence>
<evidence type="ECO:0000256" key="1">
    <source>
        <dbReference type="ARBA" id="ARBA00004906"/>
    </source>
</evidence>
<evidence type="ECO:0000256" key="3">
    <source>
        <dbReference type="ARBA" id="ARBA00022441"/>
    </source>
</evidence>
<dbReference type="GO" id="GO:0003779">
    <property type="term" value="F:actin binding"/>
    <property type="evidence" value="ECO:0007669"/>
    <property type="project" value="UniProtKB-KW"/>
</dbReference>
<organism evidence="9 10">
    <name type="scientific">Cryptotermes secundus</name>
    <dbReference type="NCBI Taxonomy" id="105785"/>
    <lineage>
        <taxon>Eukaryota</taxon>
        <taxon>Metazoa</taxon>
        <taxon>Ecdysozoa</taxon>
        <taxon>Arthropoda</taxon>
        <taxon>Hexapoda</taxon>
        <taxon>Insecta</taxon>
        <taxon>Pterygota</taxon>
        <taxon>Neoptera</taxon>
        <taxon>Polyneoptera</taxon>
        <taxon>Dictyoptera</taxon>
        <taxon>Blattodea</taxon>
        <taxon>Blattoidea</taxon>
        <taxon>Termitoidae</taxon>
        <taxon>Kalotermitidae</taxon>
        <taxon>Cryptotermitinae</taxon>
        <taxon>Cryptotermes</taxon>
    </lineage>
</organism>
<keyword evidence="10" id="KW-1185">Reference proteome</keyword>
<dbReference type="SMART" id="SM00612">
    <property type="entry name" value="Kelch"/>
    <property type="match status" value="6"/>
</dbReference>
<dbReference type="InterPro" id="IPR017096">
    <property type="entry name" value="BTB-kelch_protein"/>
</dbReference>
<keyword evidence="6" id="KW-0009">Actin-binding</keyword>
<comment type="caution">
    <text evidence="9">The sequence shown here is derived from an EMBL/GenBank/DDBJ whole genome shotgun (WGS) entry which is preliminary data.</text>
</comment>
<reference evidence="9 10" key="1">
    <citation type="submission" date="2017-12" db="EMBL/GenBank/DDBJ databases">
        <title>Hemimetabolous genomes reveal molecular basis of termite eusociality.</title>
        <authorList>
            <person name="Harrison M.C."/>
            <person name="Jongepier E."/>
            <person name="Robertson H.M."/>
            <person name="Arning N."/>
            <person name="Bitard-Feildel T."/>
            <person name="Chao H."/>
            <person name="Childers C.P."/>
            <person name="Dinh H."/>
            <person name="Doddapaneni H."/>
            <person name="Dugan S."/>
            <person name="Gowin J."/>
            <person name="Greiner C."/>
            <person name="Han Y."/>
            <person name="Hu H."/>
            <person name="Hughes D.S.T."/>
            <person name="Huylmans A.-K."/>
            <person name="Kemena C."/>
            <person name="Kremer L.P.M."/>
            <person name="Lee S.L."/>
            <person name="Lopez-Ezquerra A."/>
            <person name="Mallet L."/>
            <person name="Monroy-Kuhn J.M."/>
            <person name="Moser A."/>
            <person name="Murali S.C."/>
            <person name="Muzny D.M."/>
            <person name="Otani S."/>
            <person name="Piulachs M.-D."/>
            <person name="Poelchau M."/>
            <person name="Qu J."/>
            <person name="Schaub F."/>
            <person name="Wada-Katsumata A."/>
            <person name="Worley K.C."/>
            <person name="Xie Q."/>
            <person name="Ylla G."/>
            <person name="Poulsen M."/>
            <person name="Gibbs R.A."/>
            <person name="Schal C."/>
            <person name="Richards S."/>
            <person name="Belles X."/>
            <person name="Korb J."/>
            <person name="Bornberg-Bauer E."/>
        </authorList>
    </citation>
    <scope>NUCLEOTIDE SEQUENCE [LARGE SCALE GENOMIC DNA]</scope>
    <source>
        <tissue evidence="9">Whole body</tissue>
    </source>
</reference>
<dbReference type="Pfam" id="PF07707">
    <property type="entry name" value="BACK"/>
    <property type="match status" value="1"/>
</dbReference>
<dbReference type="InterPro" id="IPR011705">
    <property type="entry name" value="BACK"/>
</dbReference>
<accession>A0A2J7PMB4</accession>
<dbReference type="InterPro" id="IPR015915">
    <property type="entry name" value="Kelch-typ_b-propeller"/>
</dbReference>
<keyword evidence="3" id="KW-0880">Kelch repeat</keyword>
<dbReference type="InterPro" id="IPR011333">
    <property type="entry name" value="SKP1/BTB/POZ_sf"/>
</dbReference>
<name>A0A2J7PMB4_9NEOP</name>
<evidence type="ECO:0000256" key="4">
    <source>
        <dbReference type="ARBA" id="ARBA00022737"/>
    </source>
</evidence>
<dbReference type="PANTHER" id="PTHR24412:SF172">
    <property type="entry name" value="KELCH-LIKE PROTEIN 10"/>
    <property type="match status" value="1"/>
</dbReference>
<dbReference type="Pfam" id="PF00651">
    <property type="entry name" value="BTB"/>
    <property type="match status" value="1"/>
</dbReference>